<gene>
    <name evidence="2" type="ORF">FB45DRAFT_1023932</name>
</gene>
<proteinExistence type="predicted"/>
<dbReference type="Proteomes" id="UP001221142">
    <property type="component" value="Unassembled WGS sequence"/>
</dbReference>
<organism evidence="2 3">
    <name type="scientific">Roridomyces roridus</name>
    <dbReference type="NCBI Taxonomy" id="1738132"/>
    <lineage>
        <taxon>Eukaryota</taxon>
        <taxon>Fungi</taxon>
        <taxon>Dikarya</taxon>
        <taxon>Basidiomycota</taxon>
        <taxon>Agaricomycotina</taxon>
        <taxon>Agaricomycetes</taxon>
        <taxon>Agaricomycetidae</taxon>
        <taxon>Agaricales</taxon>
        <taxon>Marasmiineae</taxon>
        <taxon>Mycenaceae</taxon>
        <taxon>Roridomyces</taxon>
    </lineage>
</organism>
<dbReference type="AlphaFoldDB" id="A0AAD7FRM5"/>
<protein>
    <recommendedName>
        <fullName evidence="4">F-box domain-containing protein</fullName>
    </recommendedName>
</protein>
<name>A0AAD7FRM5_9AGAR</name>
<evidence type="ECO:0000313" key="3">
    <source>
        <dbReference type="Proteomes" id="UP001221142"/>
    </source>
</evidence>
<feature type="compositionally biased region" description="Acidic residues" evidence="1">
    <location>
        <begin position="437"/>
        <end position="448"/>
    </location>
</feature>
<dbReference type="EMBL" id="JARKIF010000005">
    <property type="protein sequence ID" value="KAJ7639194.1"/>
    <property type="molecule type" value="Genomic_DNA"/>
</dbReference>
<feature type="region of interest" description="Disordered" evidence="1">
    <location>
        <begin position="412"/>
        <end position="455"/>
    </location>
</feature>
<evidence type="ECO:0000313" key="2">
    <source>
        <dbReference type="EMBL" id="KAJ7639194.1"/>
    </source>
</evidence>
<reference evidence="2" key="1">
    <citation type="submission" date="2023-03" db="EMBL/GenBank/DDBJ databases">
        <title>Massive genome expansion in bonnet fungi (Mycena s.s.) driven by repeated elements and novel gene families across ecological guilds.</title>
        <authorList>
            <consortium name="Lawrence Berkeley National Laboratory"/>
            <person name="Harder C.B."/>
            <person name="Miyauchi S."/>
            <person name="Viragh M."/>
            <person name="Kuo A."/>
            <person name="Thoen E."/>
            <person name="Andreopoulos B."/>
            <person name="Lu D."/>
            <person name="Skrede I."/>
            <person name="Drula E."/>
            <person name="Henrissat B."/>
            <person name="Morin E."/>
            <person name="Kohler A."/>
            <person name="Barry K."/>
            <person name="LaButti K."/>
            <person name="Morin E."/>
            <person name="Salamov A."/>
            <person name="Lipzen A."/>
            <person name="Mereny Z."/>
            <person name="Hegedus B."/>
            <person name="Baldrian P."/>
            <person name="Stursova M."/>
            <person name="Weitz H."/>
            <person name="Taylor A."/>
            <person name="Grigoriev I.V."/>
            <person name="Nagy L.G."/>
            <person name="Martin F."/>
            <person name="Kauserud H."/>
        </authorList>
    </citation>
    <scope>NUCLEOTIDE SEQUENCE</scope>
    <source>
        <strain evidence="2">9284</strain>
    </source>
</reference>
<accession>A0AAD7FRM5</accession>
<comment type="caution">
    <text evidence="2">The sequence shown here is derived from an EMBL/GenBank/DDBJ whole genome shotgun (WGS) entry which is preliminary data.</text>
</comment>
<evidence type="ECO:0008006" key="4">
    <source>
        <dbReference type="Google" id="ProtNLM"/>
    </source>
</evidence>
<evidence type="ECO:0000256" key="1">
    <source>
        <dbReference type="SAM" id="MobiDB-lite"/>
    </source>
</evidence>
<sequence>MSKPLSLPTEVWRMSWQNASSKDLKSLAESCRLFRDICQPFLFRHLTLPAPTIPELALSTKGHEKIKARLTRTHDRLSGIASTVHLAAMVNSCLFETVCAGEVMHNMRAGSDGDKSKEEVIALLAAIDKLFTESIGAFINLSTLGINGGLVEDDLCARLKTLPHLSNVFLSDCQPCCSSSHSLELKEFSFGQLEMDWQDDLPKNYHLLSPAKLEKMSVLTPIPARALLSVFVGNSAPFPRLVSLSIPVENDQRELFYHFLELCPELLTLNLNVPYAFASGVVVPPTSIPLLYEFSGPSDMIAMIIPGRPIKKLAIDLSEPPDLDDEQRPMAKELLEEVLLQASKSSAMLVDLCLPIVPLNSGSLRLVSELFPKLKRLVFFLQNKSRESTGEEGSDGTGQVVDFYADDEDEDWEAMDGSAGDGEWDEGEGGHEGGHGEEEDEDEDEDNEGPPFTMQPQLINPLIPFAPIPPGTAGVPGFGFGVGAMTDEQLEKLQEFFLAAEAKLEDEEDDHGCGHDDCSVYSDASDTAYDDEPTQLHEDIELDSYSHFLTSLANGAIPLPRHIRRLEIGNTPLYRGEKPIPDADISAAVEKLGPLYPQLVTVLAGRTPRSWKRNVEDGSWKAPKPERLVFGIP</sequence>
<keyword evidence="3" id="KW-1185">Reference proteome</keyword>